<dbReference type="SUPFAM" id="SSF47323">
    <property type="entry name" value="Anticodon-binding domain of a subclass of class I aminoacyl-tRNA synthetases"/>
    <property type="match status" value="1"/>
</dbReference>
<dbReference type="PRINTS" id="PR01041">
    <property type="entry name" value="TRNASYNTHMET"/>
</dbReference>
<dbReference type="SUPFAM" id="SSF57770">
    <property type="entry name" value="Methionyl-tRNA synthetase (MetRS), Zn-domain"/>
    <property type="match status" value="1"/>
</dbReference>
<keyword evidence="9" id="KW-0694">RNA-binding</keyword>
<dbReference type="InterPro" id="IPR014758">
    <property type="entry name" value="Met-tRNA_synth"/>
</dbReference>
<evidence type="ECO:0000259" key="16">
    <source>
        <dbReference type="Pfam" id="PF09334"/>
    </source>
</evidence>
<dbReference type="Gene3D" id="2.20.28.20">
    <property type="entry name" value="Methionyl-tRNA synthetase, Zn-domain"/>
    <property type="match status" value="1"/>
</dbReference>
<comment type="similarity">
    <text evidence="2 14">Belongs to the class-I aminoacyl-tRNA synthetase family.</text>
</comment>
<dbReference type="InterPro" id="IPR033911">
    <property type="entry name" value="MetRS_core"/>
</dbReference>
<dbReference type="InterPro" id="IPR015413">
    <property type="entry name" value="Methionyl/Leucyl_tRNA_Synth"/>
</dbReference>
<dbReference type="STRING" id="1076935.U4L9B9"/>
<dbReference type="GO" id="GO:0004825">
    <property type="term" value="F:methionine-tRNA ligase activity"/>
    <property type="evidence" value="ECO:0007669"/>
    <property type="project" value="UniProtKB-EC"/>
</dbReference>
<keyword evidence="8 14" id="KW-0067">ATP-binding</keyword>
<evidence type="ECO:0000256" key="13">
    <source>
        <dbReference type="ARBA" id="ARBA00047364"/>
    </source>
</evidence>
<dbReference type="OMA" id="HLNTTEY"/>
<dbReference type="GO" id="GO:0005829">
    <property type="term" value="C:cytosol"/>
    <property type="evidence" value="ECO:0007669"/>
    <property type="project" value="TreeGrafter"/>
</dbReference>
<feature type="domain" description="Methionyl-tRNA synthetase anticodon-binding" evidence="17">
    <location>
        <begin position="655"/>
        <end position="789"/>
    </location>
</feature>
<dbReference type="Proteomes" id="UP000018144">
    <property type="component" value="Unassembled WGS sequence"/>
</dbReference>
<evidence type="ECO:0000256" key="9">
    <source>
        <dbReference type="ARBA" id="ARBA00022884"/>
    </source>
</evidence>
<dbReference type="InterPro" id="IPR009080">
    <property type="entry name" value="tRNAsynth_Ia_anticodon-bd"/>
</dbReference>
<organism evidence="18 19">
    <name type="scientific">Pyronema omphalodes (strain CBS 100304)</name>
    <name type="common">Pyronema confluens</name>
    <dbReference type="NCBI Taxonomy" id="1076935"/>
    <lineage>
        <taxon>Eukaryota</taxon>
        <taxon>Fungi</taxon>
        <taxon>Dikarya</taxon>
        <taxon>Ascomycota</taxon>
        <taxon>Pezizomycotina</taxon>
        <taxon>Pezizomycetes</taxon>
        <taxon>Pezizales</taxon>
        <taxon>Pyronemataceae</taxon>
        <taxon>Pyronema</taxon>
    </lineage>
</organism>
<keyword evidence="4" id="KW-0963">Cytoplasm</keyword>
<evidence type="ECO:0000256" key="2">
    <source>
        <dbReference type="ARBA" id="ARBA00005594"/>
    </source>
</evidence>
<dbReference type="AlphaFoldDB" id="U4L9B9"/>
<evidence type="ECO:0000256" key="5">
    <source>
        <dbReference type="ARBA" id="ARBA00022555"/>
    </source>
</evidence>
<keyword evidence="11 14" id="KW-0030">Aminoacyl-tRNA synthetase</keyword>
<dbReference type="FunFam" id="2.20.28.20:FF:000001">
    <property type="entry name" value="Methionine--tRNA ligase"/>
    <property type="match status" value="1"/>
</dbReference>
<dbReference type="FunFam" id="1.10.730.10:FF:000031">
    <property type="entry name" value="Putative Methionyl-tRNA synthetase"/>
    <property type="match status" value="1"/>
</dbReference>
<proteinExistence type="inferred from homology"/>
<dbReference type="PANTHER" id="PTHR45765">
    <property type="entry name" value="METHIONINE--TRNA LIGASE"/>
    <property type="match status" value="1"/>
</dbReference>
<keyword evidence="10 14" id="KW-0648">Protein biosynthesis</keyword>
<dbReference type="OrthoDB" id="5844513at2759"/>
<comment type="subcellular location">
    <subcellularLocation>
        <location evidence="1">Cytoplasm</location>
    </subcellularLocation>
</comment>
<dbReference type="InterPro" id="IPR023458">
    <property type="entry name" value="Met-tRNA_ligase_1"/>
</dbReference>
<evidence type="ECO:0000313" key="18">
    <source>
        <dbReference type="EMBL" id="CCX13676.1"/>
    </source>
</evidence>
<keyword evidence="6 14" id="KW-0436">Ligase</keyword>
<keyword evidence="19" id="KW-1185">Reference proteome</keyword>
<dbReference type="GO" id="GO:0005524">
    <property type="term" value="F:ATP binding"/>
    <property type="evidence" value="ECO:0007669"/>
    <property type="project" value="UniProtKB-KW"/>
</dbReference>
<accession>U4L9B9</accession>
<dbReference type="GO" id="GO:0000049">
    <property type="term" value="F:tRNA binding"/>
    <property type="evidence" value="ECO:0007669"/>
    <property type="project" value="UniProtKB-KW"/>
</dbReference>
<dbReference type="CDD" id="cd00814">
    <property type="entry name" value="MetRS_core"/>
    <property type="match status" value="1"/>
</dbReference>
<dbReference type="PANTHER" id="PTHR45765:SF1">
    <property type="entry name" value="METHIONINE--TRNA LIGASE, CYTOPLASMIC"/>
    <property type="match status" value="1"/>
</dbReference>
<evidence type="ECO:0000256" key="11">
    <source>
        <dbReference type="ARBA" id="ARBA00023146"/>
    </source>
</evidence>
<dbReference type="Pfam" id="PF19303">
    <property type="entry name" value="Anticodon_3"/>
    <property type="match status" value="1"/>
</dbReference>
<dbReference type="Pfam" id="PF09334">
    <property type="entry name" value="tRNA-synt_1g"/>
    <property type="match status" value="1"/>
</dbReference>
<sequence>MATSLKLDIPVPAEKGTVAFTAALKVCLAAAAFEVQLQYSTAPGESIVKLEAPKEHKSLIEANAIVRYFASVGSKPWGKTGEELLKDNALLEFEESILASLVAKKSDEALTIAESTIAKATLTTEVPSPAEIAFFATLYDVASTAKVDTYPALSAWFVKVLNTQWAKSGIEKVAALTTVKPTKISKGAKKESATAVEDSTPREMIQKLKPDVQMKIPKEGEDMRSLPVPGQKNILITSALPYVNNVPHLGNIIGSVLSADAFARYCKARNYNTLYICGTDEYGTATETKALEEGCTPRELCDKYNALHQGIYKWFDIGFDYFGRTTTEQQTVISQDIFMKLKNNGFLVEESMTQLYCENHERFLADRFVEGTCPKCSYEDARGDQCDGCGQLLDPLELVNPRCKHDGNTPVQRDSRHIFLQLDKLESEVKEWSAKSAEDGQWSKNGRVITESWLKEGLKQRCITRDLSWGTPVPLPGYEKKVLYVWFDACIGYVSITANYTKDWEKWWRAKDDVKLYQFMGKDNVPFHTVVFPASQIGTRDNDWTMLHHLSTTEYLQYEGGKFSKSRGVGVFGNNAQDTGVPPSVWRYYLLSSRPETGDTQFVWKDFVTKNNSELLANFGNFVNRIIKFVNAKYAGVIPDYTKAINDPAFAPYKEQINTLLASYNEEMEAVHIRAALEKVMLISGEGNRFLQDNKLDNNLFNNFPDKAAAVVGYGLNLIYLLSAIAYPFMPATSQAICEQLNTPMRSIPNSWYPDDLLPGHVIGKAAYLFSRIDEKQEEEWKARYGGKQEAAPVDDKKAKKKKAKKAAEKPKEGEAPKVVKEVEVRGPGA</sequence>
<evidence type="ECO:0000256" key="10">
    <source>
        <dbReference type="ARBA" id="ARBA00022917"/>
    </source>
</evidence>
<dbReference type="EMBL" id="HF935887">
    <property type="protein sequence ID" value="CCX13676.1"/>
    <property type="molecule type" value="Genomic_DNA"/>
</dbReference>
<name>U4L9B9_PYROM</name>
<feature type="region of interest" description="Disordered" evidence="15">
    <location>
        <begin position="782"/>
        <end position="830"/>
    </location>
</feature>
<comment type="catalytic activity">
    <reaction evidence="13">
        <text>tRNA(Met) + L-methionine + ATP = L-methionyl-tRNA(Met) + AMP + diphosphate</text>
        <dbReference type="Rhea" id="RHEA:13481"/>
        <dbReference type="Rhea" id="RHEA-COMP:9667"/>
        <dbReference type="Rhea" id="RHEA-COMP:9698"/>
        <dbReference type="ChEBI" id="CHEBI:30616"/>
        <dbReference type="ChEBI" id="CHEBI:33019"/>
        <dbReference type="ChEBI" id="CHEBI:57844"/>
        <dbReference type="ChEBI" id="CHEBI:78442"/>
        <dbReference type="ChEBI" id="CHEBI:78530"/>
        <dbReference type="ChEBI" id="CHEBI:456215"/>
        <dbReference type="EC" id="6.1.1.10"/>
    </reaction>
</comment>
<evidence type="ECO:0000259" key="17">
    <source>
        <dbReference type="Pfam" id="PF19303"/>
    </source>
</evidence>
<dbReference type="NCBIfam" id="NF001100">
    <property type="entry name" value="PRK00133.1"/>
    <property type="match status" value="1"/>
</dbReference>
<evidence type="ECO:0000256" key="4">
    <source>
        <dbReference type="ARBA" id="ARBA00022490"/>
    </source>
</evidence>
<evidence type="ECO:0000313" key="19">
    <source>
        <dbReference type="Proteomes" id="UP000018144"/>
    </source>
</evidence>
<evidence type="ECO:0000256" key="14">
    <source>
        <dbReference type="RuleBase" id="RU363039"/>
    </source>
</evidence>
<feature type="compositionally biased region" description="Basic and acidic residues" evidence="15">
    <location>
        <begin position="806"/>
        <end position="830"/>
    </location>
</feature>
<evidence type="ECO:0000256" key="3">
    <source>
        <dbReference type="ARBA" id="ARBA00012838"/>
    </source>
</evidence>
<dbReference type="NCBIfam" id="TIGR00398">
    <property type="entry name" value="metG"/>
    <property type="match status" value="1"/>
</dbReference>
<dbReference type="PROSITE" id="PS00178">
    <property type="entry name" value="AA_TRNA_LIGASE_I"/>
    <property type="match status" value="1"/>
</dbReference>
<dbReference type="EC" id="6.1.1.10" evidence="3"/>
<dbReference type="Gene3D" id="3.40.50.620">
    <property type="entry name" value="HUPs"/>
    <property type="match status" value="1"/>
</dbReference>
<evidence type="ECO:0000256" key="1">
    <source>
        <dbReference type="ARBA" id="ARBA00004496"/>
    </source>
</evidence>
<keyword evidence="7 14" id="KW-0547">Nucleotide-binding</keyword>
<dbReference type="Gene3D" id="1.10.730.10">
    <property type="entry name" value="Isoleucyl-tRNA Synthetase, Domain 1"/>
    <property type="match status" value="1"/>
</dbReference>
<keyword evidence="5" id="KW-0820">tRNA-binding</keyword>
<dbReference type="InterPro" id="IPR001412">
    <property type="entry name" value="aa-tRNA-synth_I_CS"/>
</dbReference>
<reference evidence="18 19" key="1">
    <citation type="journal article" date="2013" name="PLoS Genet.">
        <title>The genome and development-dependent transcriptomes of Pyronema confluens: a window into fungal evolution.</title>
        <authorList>
            <person name="Traeger S."/>
            <person name="Altegoer F."/>
            <person name="Freitag M."/>
            <person name="Gabaldon T."/>
            <person name="Kempken F."/>
            <person name="Kumar A."/>
            <person name="Marcet-Houben M."/>
            <person name="Poggeler S."/>
            <person name="Stajich J.E."/>
            <person name="Nowrousian M."/>
        </authorList>
    </citation>
    <scope>NUCLEOTIDE SEQUENCE [LARGE SCALE GENOMIC DNA]</scope>
    <source>
        <strain evidence="19">CBS 100304</strain>
        <tissue evidence="18">Vegetative mycelium</tissue>
    </source>
</reference>
<dbReference type="GO" id="GO:0006431">
    <property type="term" value="P:methionyl-tRNA aminoacylation"/>
    <property type="evidence" value="ECO:0007669"/>
    <property type="project" value="InterPro"/>
</dbReference>
<dbReference type="InterPro" id="IPR041872">
    <property type="entry name" value="Anticodon_Met"/>
</dbReference>
<dbReference type="GO" id="GO:0017101">
    <property type="term" value="C:aminoacyl-tRNA synthetase multienzyme complex"/>
    <property type="evidence" value="ECO:0007669"/>
    <property type="project" value="TreeGrafter"/>
</dbReference>
<evidence type="ECO:0000256" key="15">
    <source>
        <dbReference type="SAM" id="MobiDB-lite"/>
    </source>
</evidence>
<dbReference type="eggNOG" id="KOG1247">
    <property type="taxonomic scope" value="Eukaryota"/>
</dbReference>
<evidence type="ECO:0000256" key="8">
    <source>
        <dbReference type="ARBA" id="ARBA00022840"/>
    </source>
</evidence>
<feature type="domain" description="Methionyl/Leucyl tRNA synthetase" evidence="16">
    <location>
        <begin position="234"/>
        <end position="626"/>
    </location>
</feature>
<gene>
    <name evidence="18" type="ORF">PCON_13269</name>
</gene>
<evidence type="ECO:0000256" key="12">
    <source>
        <dbReference type="ARBA" id="ARBA00030904"/>
    </source>
</evidence>
<evidence type="ECO:0000256" key="7">
    <source>
        <dbReference type="ARBA" id="ARBA00022741"/>
    </source>
</evidence>
<dbReference type="SUPFAM" id="SSF52374">
    <property type="entry name" value="Nucleotidylyl transferase"/>
    <property type="match status" value="1"/>
</dbReference>
<evidence type="ECO:0000256" key="6">
    <source>
        <dbReference type="ARBA" id="ARBA00022598"/>
    </source>
</evidence>
<dbReference type="InterPro" id="IPR014729">
    <property type="entry name" value="Rossmann-like_a/b/a_fold"/>
</dbReference>
<dbReference type="InterPro" id="IPR029038">
    <property type="entry name" value="MetRS_Zn"/>
</dbReference>
<protein>
    <recommendedName>
        <fullName evidence="3">methionine--tRNA ligase</fullName>
        <ecNumber evidence="3">6.1.1.10</ecNumber>
    </recommendedName>
    <alternativeName>
        <fullName evidence="12">Methionyl-tRNA synthetase</fullName>
    </alternativeName>
</protein>
<dbReference type="CDD" id="cd07957">
    <property type="entry name" value="Anticodon_Ia_Met"/>
    <property type="match status" value="1"/>
</dbReference>